<dbReference type="Pfam" id="PF05157">
    <property type="entry name" value="MshEN"/>
    <property type="match status" value="1"/>
</dbReference>
<protein>
    <submittedName>
        <fullName evidence="6">Flp pilus assembly complex ATPase component TadA</fullName>
    </submittedName>
</protein>
<dbReference type="EMBL" id="JADZSC010000001">
    <property type="protein sequence ID" value="MBH0230029.1"/>
    <property type="molecule type" value="Genomic_DNA"/>
</dbReference>
<dbReference type="AlphaFoldDB" id="A0A931HV46"/>
<dbReference type="SUPFAM" id="SSF160246">
    <property type="entry name" value="EspE N-terminal domain-like"/>
    <property type="match status" value="1"/>
</dbReference>
<dbReference type="GO" id="GO:0005524">
    <property type="term" value="F:ATP binding"/>
    <property type="evidence" value="ECO:0007669"/>
    <property type="project" value="UniProtKB-KW"/>
</dbReference>
<dbReference type="FunFam" id="3.40.50.300:FF:000398">
    <property type="entry name" value="Type IV pilus assembly ATPase PilB"/>
    <property type="match status" value="1"/>
</dbReference>
<keyword evidence="3" id="KW-0067">ATP-binding</keyword>
<dbReference type="InterPro" id="IPR007831">
    <property type="entry name" value="T2SS_GspE_N"/>
</dbReference>
<dbReference type="FunFam" id="3.30.450.90:FF:000001">
    <property type="entry name" value="Type II secretion system ATPase GspE"/>
    <property type="match status" value="1"/>
</dbReference>
<dbReference type="FunFam" id="3.30.300.160:FF:000002">
    <property type="entry name" value="Type II secretion system protein E"/>
    <property type="match status" value="1"/>
</dbReference>
<comment type="similarity">
    <text evidence="1">Belongs to the GSP E family.</text>
</comment>
<evidence type="ECO:0000256" key="2">
    <source>
        <dbReference type="ARBA" id="ARBA00022741"/>
    </source>
</evidence>
<name>A0A931HV46_9BACI</name>
<dbReference type="InterPro" id="IPR027417">
    <property type="entry name" value="P-loop_NTPase"/>
</dbReference>
<dbReference type="CDD" id="cd01129">
    <property type="entry name" value="PulE-GspE-like"/>
    <property type="match status" value="1"/>
</dbReference>
<evidence type="ECO:0000313" key="7">
    <source>
        <dbReference type="Proteomes" id="UP000614490"/>
    </source>
</evidence>
<reference evidence="6 7" key="1">
    <citation type="journal article" date="2005" name="Int. J. Syst. Evol. Microbiol.">
        <title>Halobacillus yeomjeoni sp. nov., isolated from a marine solar saltern in Korea.</title>
        <authorList>
            <person name="Yoon J.H."/>
            <person name="Kang S.J."/>
            <person name="Lee C.H."/>
            <person name="Oh H.W."/>
            <person name="Oh T.K."/>
        </authorList>
    </citation>
    <scope>NUCLEOTIDE SEQUENCE [LARGE SCALE GENOMIC DNA]</scope>
    <source>
        <strain evidence="6 7">KCTC 3957</strain>
    </source>
</reference>
<dbReference type="Gene3D" id="3.30.300.160">
    <property type="entry name" value="Type II secretion system, protein E, N-terminal domain"/>
    <property type="match status" value="1"/>
</dbReference>
<keyword evidence="7" id="KW-1185">Reference proteome</keyword>
<evidence type="ECO:0000259" key="4">
    <source>
        <dbReference type="Pfam" id="PF00437"/>
    </source>
</evidence>
<dbReference type="SUPFAM" id="SSF52540">
    <property type="entry name" value="P-loop containing nucleoside triphosphate hydrolases"/>
    <property type="match status" value="1"/>
</dbReference>
<gene>
    <name evidence="6" type="primary">tadA</name>
    <name evidence="6" type="ORF">H0267_07345</name>
</gene>
<dbReference type="PANTHER" id="PTHR30258:SF1">
    <property type="entry name" value="PROTEIN TRANSPORT PROTEIN HOFB HOMOLOG"/>
    <property type="match status" value="1"/>
</dbReference>
<evidence type="ECO:0000313" key="6">
    <source>
        <dbReference type="EMBL" id="MBH0230029.1"/>
    </source>
</evidence>
<accession>A0A931HV46</accession>
<dbReference type="RefSeq" id="WP_197316599.1">
    <property type="nucleotide sequence ID" value="NZ_JADZSC010000001.1"/>
</dbReference>
<evidence type="ECO:0000259" key="5">
    <source>
        <dbReference type="Pfam" id="PF05157"/>
    </source>
</evidence>
<dbReference type="Proteomes" id="UP000614490">
    <property type="component" value="Unassembled WGS sequence"/>
</dbReference>
<evidence type="ECO:0000256" key="3">
    <source>
        <dbReference type="ARBA" id="ARBA00022840"/>
    </source>
</evidence>
<comment type="caution">
    <text evidence="6">The sequence shown here is derived from an EMBL/GenBank/DDBJ whole genome shotgun (WGS) entry which is preliminary data.</text>
</comment>
<feature type="domain" description="Bacterial type II secretion system protein E" evidence="4">
    <location>
        <begin position="156"/>
        <end position="536"/>
    </location>
</feature>
<dbReference type="Gene3D" id="3.40.50.300">
    <property type="entry name" value="P-loop containing nucleotide triphosphate hydrolases"/>
    <property type="match status" value="1"/>
</dbReference>
<dbReference type="Pfam" id="PF00437">
    <property type="entry name" value="T2SSE"/>
    <property type="match status" value="1"/>
</dbReference>
<dbReference type="InterPro" id="IPR001482">
    <property type="entry name" value="T2SS/T4SS_dom"/>
</dbReference>
<keyword evidence="2" id="KW-0547">Nucleotide-binding</keyword>
<sequence>MNKRKRLGDLLKDAGLITEEQVAEALASKKGDQKLGDMLVEKGYLTEKQLIEALEFQLGIPHVSLFHYPIDSNVISIVSKEFALRNFLIPIERKGDELTVAMNNPMDYFAIDDLRISTGFKISPVIATRNEILQAVNRHYNLTDSDIEDEQEQDPEEAPAIKLVDQLLEAGVQLKASDIHIDPQEKKVLVRYRIDGVLRTERTLPKNLQNSLIARVKILANLNITESRLPQDGRIKMNINKSPVDLRISILPTVYGEKVVIRVLDLSNAMSTMEDLGFNKINTQKYKNLIDQPSGLVLITGPTGSGKSSTLYASLNRLNTDDVNIITVEDPVEYQIQGLNQVQVNSAIGLTFANGLRSILRQDPNIVMVGEIRDSETAEIAVRASLTGHLVLSTIHTNSAIATIPRLFDMDIEPYLVVSSLAGVVSQRLVRKICRDCKKAHDPTPMERRVFERRGIKTDVIYKGQGCDSCQNTGYRGRMAIQEVLVIDDEIRNLMMNNGTMDQVRRYCLKEGMLFLMDDGLLKAKKGLTTLEEVLRVAKVE</sequence>
<feature type="domain" description="Type II secretion system protein GspE N-terminal" evidence="5">
    <location>
        <begin position="58"/>
        <end position="144"/>
    </location>
</feature>
<dbReference type="Gene3D" id="3.30.450.90">
    <property type="match status" value="1"/>
</dbReference>
<proteinExistence type="inferred from homology"/>
<dbReference type="GO" id="GO:0016887">
    <property type="term" value="F:ATP hydrolysis activity"/>
    <property type="evidence" value="ECO:0007669"/>
    <property type="project" value="TreeGrafter"/>
</dbReference>
<dbReference type="GO" id="GO:0005886">
    <property type="term" value="C:plasma membrane"/>
    <property type="evidence" value="ECO:0007669"/>
    <property type="project" value="TreeGrafter"/>
</dbReference>
<evidence type="ECO:0000256" key="1">
    <source>
        <dbReference type="ARBA" id="ARBA00006611"/>
    </source>
</evidence>
<dbReference type="InterPro" id="IPR037257">
    <property type="entry name" value="T2SS_E_N_sf"/>
</dbReference>
<dbReference type="PANTHER" id="PTHR30258">
    <property type="entry name" value="TYPE II SECRETION SYSTEM PROTEIN GSPE-RELATED"/>
    <property type="match status" value="1"/>
</dbReference>
<organism evidence="6 7">
    <name type="scientific">Halobacillus yeomjeoni</name>
    <dbReference type="NCBI Taxonomy" id="311194"/>
    <lineage>
        <taxon>Bacteria</taxon>
        <taxon>Bacillati</taxon>
        <taxon>Bacillota</taxon>
        <taxon>Bacilli</taxon>
        <taxon>Bacillales</taxon>
        <taxon>Bacillaceae</taxon>
        <taxon>Halobacillus</taxon>
    </lineage>
</organism>